<reference evidence="1 2" key="1">
    <citation type="submission" date="2018-07" db="EMBL/GenBank/DDBJ databases">
        <title>Freshwater and sediment microbial communities from various areas in North America, analyzing microbe dynamics in response to fracking.</title>
        <authorList>
            <person name="Lamendella R."/>
        </authorList>
    </citation>
    <scope>NUCLEOTIDE SEQUENCE [LARGE SCALE GENOMIC DNA]</scope>
    <source>
        <strain evidence="1 2">160A</strain>
    </source>
</reference>
<evidence type="ECO:0000313" key="2">
    <source>
        <dbReference type="Proteomes" id="UP000252733"/>
    </source>
</evidence>
<dbReference type="RefSeq" id="WP_114437208.1">
    <property type="nucleotide sequence ID" value="NZ_QPIZ01000014.1"/>
</dbReference>
<sequence>MNTELRIGPFKKTSFCTRRLTGTALLTTLMLTSAGNFSSSAQEPLQHEKRFYQSEDGKLFVNKDLPLYLRISSDPDDEAESWLLKSNTTAQYSNPMYLDTEGWNTLRSPSAVDTATRKTVYPLQDIIFDIYADGLQPKSRLLWGESVNVRTDDKVFFGEKVHLAFDASDEMSGVADVYYSLNGSGFVGEKQSPLSVDEEGDYSLKFYSVDNVGNVEDMHSFDFSVDHTAPISTHEISGINKNNVLAPDATICLSAVDSLSGVNNVFFAIDDGEFEEYKNPIPVSRLKEGDGQITYYAEDRVGNAEAHKYIGTLSSGASKAEGEGEVFDYYIDRDAPVVSFEFEGDYFEGDREYISGRTTVALSAKDDKSGVQSILYSYNSFLTNEVYDNSFHPEGNSPVVLSYSAVDWVENSAPETDRHFYIDRTAPGSKVSFDGPVFRNRDTLFLAAQTRISLDAKDQESGVKSISYSLNGVEKEYGESFSGDRSGENLLEWRSTDNVNNQEELQSLVFVVDREGPSIHHHFSVEPIGEKTIREENYVIYPSNTKIYIGATDDVAGEESLKYSVNGSKVSEKIPLSGLQPGNYTIDIEAADALENKTTKTIRFSIEK</sequence>
<keyword evidence="2" id="KW-1185">Reference proteome</keyword>
<accession>A0A368UVI8</accession>
<comment type="caution">
    <text evidence="1">The sequence shown here is derived from an EMBL/GenBank/DDBJ whole genome shotgun (WGS) entry which is preliminary data.</text>
</comment>
<dbReference type="EMBL" id="QPIZ01000014">
    <property type="protein sequence ID" value="RCW32683.1"/>
    <property type="molecule type" value="Genomic_DNA"/>
</dbReference>
<organism evidence="1 2">
    <name type="scientific">Marinilabilia salmonicolor</name>
    <dbReference type="NCBI Taxonomy" id="989"/>
    <lineage>
        <taxon>Bacteria</taxon>
        <taxon>Pseudomonadati</taxon>
        <taxon>Bacteroidota</taxon>
        <taxon>Bacteroidia</taxon>
        <taxon>Marinilabiliales</taxon>
        <taxon>Marinilabiliaceae</taxon>
        <taxon>Marinilabilia</taxon>
    </lineage>
</organism>
<dbReference type="Proteomes" id="UP000252733">
    <property type="component" value="Unassembled WGS sequence"/>
</dbReference>
<dbReference type="NCBIfam" id="NF047446">
    <property type="entry name" value="barrel_OmpL47"/>
    <property type="match status" value="4"/>
</dbReference>
<evidence type="ECO:0008006" key="3">
    <source>
        <dbReference type="Google" id="ProtNLM"/>
    </source>
</evidence>
<gene>
    <name evidence="1" type="ORF">DFO77_1149</name>
</gene>
<proteinExistence type="predicted"/>
<dbReference type="Gene3D" id="3.30.1920.20">
    <property type="match status" value="2"/>
</dbReference>
<evidence type="ECO:0000313" key="1">
    <source>
        <dbReference type="EMBL" id="RCW32683.1"/>
    </source>
</evidence>
<name>A0A368UVI8_9BACT</name>
<protein>
    <recommendedName>
        <fullName evidence="3">Ig-like domain-containing protein</fullName>
    </recommendedName>
</protein>
<dbReference type="InterPro" id="IPR058094">
    <property type="entry name" value="Ig-like_OmpL47-like"/>
</dbReference>
<dbReference type="AlphaFoldDB" id="A0A368UVI8"/>